<comment type="caution">
    <text evidence="2">The sequence shown here is derived from an EMBL/GenBank/DDBJ whole genome shotgun (WGS) entry which is preliminary data.</text>
</comment>
<proteinExistence type="predicted"/>
<evidence type="ECO:0000259" key="1">
    <source>
        <dbReference type="Pfam" id="PF03713"/>
    </source>
</evidence>
<dbReference type="RefSeq" id="WP_285580051.1">
    <property type="nucleotide sequence ID" value="NZ_BSTK01000014.1"/>
</dbReference>
<sequence>MNRAFFLISPVVATVVLTSYGNGETGSRPPMAGHHQGVSATTAPAEHNSQDVMFAQMMIPHHGQAIVMADEAATRASSPQVRSLAEKIKNAQQPEIDTMTGWLQAWGKPTRPRRRMHMAEGMMSEQDMSKLQSLSGRPFDRMFLQMMIKHHQGAVSMAEAEKEQGAAPDAKALADSIISSQSTEIATMRRLLKRMGPE</sequence>
<keyword evidence="3" id="KW-1185">Reference proteome</keyword>
<feature type="domain" description="DUF305" evidence="1">
    <location>
        <begin position="51"/>
        <end position="192"/>
    </location>
</feature>
<dbReference type="PANTHER" id="PTHR36933">
    <property type="entry name" value="SLL0788 PROTEIN"/>
    <property type="match status" value="1"/>
</dbReference>
<accession>A0A9W6S9S3</accession>
<name>A0A9W6S9S3_9ACTN</name>
<evidence type="ECO:0000313" key="2">
    <source>
        <dbReference type="EMBL" id="GLY89654.1"/>
    </source>
</evidence>
<dbReference type="InterPro" id="IPR005183">
    <property type="entry name" value="DUF305_CopM-like"/>
</dbReference>
<dbReference type="PANTHER" id="PTHR36933:SF1">
    <property type="entry name" value="SLL0788 PROTEIN"/>
    <property type="match status" value="1"/>
</dbReference>
<organism evidence="2 3">
    <name type="scientific">Actinoallomurus iriomotensis</name>
    <dbReference type="NCBI Taxonomy" id="478107"/>
    <lineage>
        <taxon>Bacteria</taxon>
        <taxon>Bacillati</taxon>
        <taxon>Actinomycetota</taxon>
        <taxon>Actinomycetes</taxon>
        <taxon>Streptosporangiales</taxon>
        <taxon>Thermomonosporaceae</taxon>
        <taxon>Actinoallomurus</taxon>
    </lineage>
</organism>
<dbReference type="Gene3D" id="1.20.1260.10">
    <property type="match status" value="1"/>
</dbReference>
<gene>
    <name evidence="2" type="ORF">Airi02_075830</name>
</gene>
<dbReference type="AlphaFoldDB" id="A0A9W6S9S3"/>
<protein>
    <recommendedName>
        <fullName evidence="1">DUF305 domain-containing protein</fullName>
    </recommendedName>
</protein>
<dbReference type="InterPro" id="IPR012347">
    <property type="entry name" value="Ferritin-like"/>
</dbReference>
<dbReference type="EMBL" id="BSTK01000014">
    <property type="protein sequence ID" value="GLY89654.1"/>
    <property type="molecule type" value="Genomic_DNA"/>
</dbReference>
<dbReference type="Pfam" id="PF03713">
    <property type="entry name" value="DUF305"/>
    <property type="match status" value="1"/>
</dbReference>
<dbReference type="Proteomes" id="UP001165074">
    <property type="component" value="Unassembled WGS sequence"/>
</dbReference>
<evidence type="ECO:0000313" key="3">
    <source>
        <dbReference type="Proteomes" id="UP001165074"/>
    </source>
</evidence>
<reference evidence="2" key="1">
    <citation type="submission" date="2023-03" db="EMBL/GenBank/DDBJ databases">
        <title>Actinoallomurus iriomotensis NBRC 103684.</title>
        <authorList>
            <person name="Ichikawa N."/>
            <person name="Sato H."/>
            <person name="Tonouchi N."/>
        </authorList>
    </citation>
    <scope>NUCLEOTIDE SEQUENCE</scope>
    <source>
        <strain evidence="2">NBRC 103684</strain>
    </source>
</reference>